<accession>A0A8J3GDG4</accession>
<reference evidence="3" key="1">
    <citation type="journal article" date="2014" name="Int. J. Syst. Evol. Microbiol.">
        <title>Complete genome sequence of Corynebacterium casei LMG S-19264T (=DSM 44701T), isolated from a smear-ripened cheese.</title>
        <authorList>
            <consortium name="US DOE Joint Genome Institute (JGI-PGF)"/>
            <person name="Walter F."/>
            <person name="Albersmeier A."/>
            <person name="Kalinowski J."/>
            <person name="Ruckert C."/>
        </authorList>
    </citation>
    <scope>NUCLEOTIDE SEQUENCE</scope>
    <source>
        <strain evidence="3">KCTC 12870</strain>
    </source>
</reference>
<sequence>MKPLLLGSLTFLAATPVLFAVYAPIPSQEQGEAFSGSITSGAYYDSNIFGSQNGRVSSVVGEISPHLDYNQSLTDQTFFAVDYDLQVLIFENRPGSDDVLTNNFLNAQIDHTFAPNIFASISDNFSYTQNPESAVIAGAPLQTDQSYFYNRVDLEALWNITEIWSLEGKFRNQFWFYDDNRLADQLDHIQYLFGVEVGYNFLPELTLIGEYRFEYNDYTNDSPPKSNYSNYALVGFNYEMSERLIILVRGGAEFRVRESAPNRNSPYGEVTAVYQLTERSYVSGAATYGIFQTTDTNSFLDQENLDLELNFEYFVFPKIAVSGSLFYQYAQMNGRGLVADANEYTYRAGVGVSYLITDNWALWVDYDYDLVDSQVPGRDQVRNRVGGYFRYTF</sequence>
<feature type="chain" id="PRO_5035168075" description="Porin" evidence="2">
    <location>
        <begin position="20"/>
        <end position="393"/>
    </location>
</feature>
<evidence type="ECO:0000256" key="2">
    <source>
        <dbReference type="SAM" id="SignalP"/>
    </source>
</evidence>
<evidence type="ECO:0000313" key="4">
    <source>
        <dbReference type="Proteomes" id="UP000642829"/>
    </source>
</evidence>
<dbReference type="Gene3D" id="2.40.160.40">
    <property type="entry name" value="monomeric porin ompg"/>
    <property type="match status" value="1"/>
</dbReference>
<dbReference type="InterPro" id="IPR011250">
    <property type="entry name" value="OMP/PagP_B-barrel"/>
</dbReference>
<name>A0A8J3GDG4_9BACT</name>
<dbReference type="AlphaFoldDB" id="A0A8J3GDG4"/>
<keyword evidence="4" id="KW-1185">Reference proteome</keyword>
<dbReference type="Pfam" id="PF13557">
    <property type="entry name" value="Phenol_MetA_deg"/>
    <property type="match status" value="1"/>
</dbReference>
<evidence type="ECO:0008006" key="5">
    <source>
        <dbReference type="Google" id="ProtNLM"/>
    </source>
</evidence>
<keyword evidence="1 2" id="KW-0732">Signal</keyword>
<proteinExistence type="predicted"/>
<evidence type="ECO:0000313" key="3">
    <source>
        <dbReference type="EMBL" id="GHB95499.1"/>
    </source>
</evidence>
<dbReference type="RefSeq" id="WP_189512317.1">
    <property type="nucleotide sequence ID" value="NZ_BMXG01000004.1"/>
</dbReference>
<dbReference type="InterPro" id="IPR053713">
    <property type="entry name" value="Bact_OM_Channel_sf"/>
</dbReference>
<dbReference type="SUPFAM" id="SSF56925">
    <property type="entry name" value="OMPA-like"/>
    <property type="match status" value="1"/>
</dbReference>
<reference evidence="3" key="2">
    <citation type="submission" date="2020-09" db="EMBL/GenBank/DDBJ databases">
        <authorList>
            <person name="Sun Q."/>
            <person name="Kim S."/>
        </authorList>
    </citation>
    <scope>NUCLEOTIDE SEQUENCE</scope>
    <source>
        <strain evidence="3">KCTC 12870</strain>
    </source>
</reference>
<comment type="caution">
    <text evidence="3">The sequence shown here is derived from an EMBL/GenBank/DDBJ whole genome shotgun (WGS) entry which is preliminary data.</text>
</comment>
<protein>
    <recommendedName>
        <fullName evidence="5">Porin</fullName>
    </recommendedName>
</protein>
<dbReference type="InterPro" id="IPR025737">
    <property type="entry name" value="FApF"/>
</dbReference>
<evidence type="ECO:0000256" key="1">
    <source>
        <dbReference type="ARBA" id="ARBA00022729"/>
    </source>
</evidence>
<dbReference type="EMBL" id="BMXG01000004">
    <property type="protein sequence ID" value="GHB95499.1"/>
    <property type="molecule type" value="Genomic_DNA"/>
</dbReference>
<organism evidence="3 4">
    <name type="scientific">Cerasicoccus arenae</name>
    <dbReference type="NCBI Taxonomy" id="424488"/>
    <lineage>
        <taxon>Bacteria</taxon>
        <taxon>Pseudomonadati</taxon>
        <taxon>Verrucomicrobiota</taxon>
        <taxon>Opitutia</taxon>
        <taxon>Puniceicoccales</taxon>
        <taxon>Cerasicoccaceae</taxon>
        <taxon>Cerasicoccus</taxon>
    </lineage>
</organism>
<feature type="signal peptide" evidence="2">
    <location>
        <begin position="1"/>
        <end position="19"/>
    </location>
</feature>
<gene>
    <name evidence="3" type="ORF">GCM10007047_09120</name>
</gene>
<dbReference type="Proteomes" id="UP000642829">
    <property type="component" value="Unassembled WGS sequence"/>
</dbReference>